<dbReference type="EMBL" id="GGEC01089713">
    <property type="protein sequence ID" value="MBX70197.1"/>
    <property type="molecule type" value="Transcribed_RNA"/>
</dbReference>
<accession>A0A2P2QTA2</accession>
<dbReference type="AlphaFoldDB" id="A0A2P2QTA2"/>
<protein>
    <submittedName>
        <fullName evidence="2">Uncharacterized protein</fullName>
    </submittedName>
</protein>
<reference evidence="2" key="1">
    <citation type="submission" date="2018-02" db="EMBL/GenBank/DDBJ databases">
        <title>Rhizophora mucronata_Transcriptome.</title>
        <authorList>
            <person name="Meera S.P."/>
            <person name="Sreeshan A."/>
            <person name="Augustine A."/>
        </authorList>
    </citation>
    <scope>NUCLEOTIDE SEQUENCE</scope>
    <source>
        <tissue evidence="2">Leaf</tissue>
    </source>
</reference>
<evidence type="ECO:0000313" key="2">
    <source>
        <dbReference type="EMBL" id="MBX70197.1"/>
    </source>
</evidence>
<evidence type="ECO:0000256" key="1">
    <source>
        <dbReference type="SAM" id="Phobius"/>
    </source>
</evidence>
<keyword evidence="1" id="KW-1133">Transmembrane helix</keyword>
<keyword evidence="1" id="KW-0812">Transmembrane</keyword>
<name>A0A2P2QTA2_RHIMU</name>
<proteinExistence type="predicted"/>
<feature type="transmembrane region" description="Helical" evidence="1">
    <location>
        <begin position="29"/>
        <end position="48"/>
    </location>
</feature>
<sequence length="49" mass="5828">MVNLKAFCLRKNLSVVVLFVQREYPLIRYLFHFLFSLVPLGMEWALAIQ</sequence>
<organism evidence="2">
    <name type="scientific">Rhizophora mucronata</name>
    <name type="common">Asiatic mangrove</name>
    <dbReference type="NCBI Taxonomy" id="61149"/>
    <lineage>
        <taxon>Eukaryota</taxon>
        <taxon>Viridiplantae</taxon>
        <taxon>Streptophyta</taxon>
        <taxon>Embryophyta</taxon>
        <taxon>Tracheophyta</taxon>
        <taxon>Spermatophyta</taxon>
        <taxon>Magnoliopsida</taxon>
        <taxon>eudicotyledons</taxon>
        <taxon>Gunneridae</taxon>
        <taxon>Pentapetalae</taxon>
        <taxon>rosids</taxon>
        <taxon>fabids</taxon>
        <taxon>Malpighiales</taxon>
        <taxon>Rhizophoraceae</taxon>
        <taxon>Rhizophora</taxon>
    </lineage>
</organism>
<keyword evidence="1" id="KW-0472">Membrane</keyword>